<accession>A0A8T0XG83</accession>
<name>A0A8T0XG83_PANVG</name>
<dbReference type="EMBL" id="CM029037">
    <property type="protein sequence ID" value="KAG2657868.1"/>
    <property type="molecule type" value="Genomic_DNA"/>
</dbReference>
<dbReference type="AlphaFoldDB" id="A0A8T0XG83"/>
<comment type="caution">
    <text evidence="1">The sequence shown here is derived from an EMBL/GenBank/DDBJ whole genome shotgun (WGS) entry which is preliminary data.</text>
</comment>
<organism evidence="1 2">
    <name type="scientific">Panicum virgatum</name>
    <name type="common">Blackwell switchgrass</name>
    <dbReference type="NCBI Taxonomy" id="38727"/>
    <lineage>
        <taxon>Eukaryota</taxon>
        <taxon>Viridiplantae</taxon>
        <taxon>Streptophyta</taxon>
        <taxon>Embryophyta</taxon>
        <taxon>Tracheophyta</taxon>
        <taxon>Spermatophyta</taxon>
        <taxon>Magnoliopsida</taxon>
        <taxon>Liliopsida</taxon>
        <taxon>Poales</taxon>
        <taxon>Poaceae</taxon>
        <taxon>PACMAD clade</taxon>
        <taxon>Panicoideae</taxon>
        <taxon>Panicodae</taxon>
        <taxon>Paniceae</taxon>
        <taxon>Panicinae</taxon>
        <taxon>Panicum</taxon>
        <taxon>Panicum sect. Hiantes</taxon>
    </lineage>
</organism>
<reference evidence="1" key="1">
    <citation type="submission" date="2020-05" db="EMBL/GenBank/DDBJ databases">
        <title>WGS assembly of Panicum virgatum.</title>
        <authorList>
            <person name="Lovell J.T."/>
            <person name="Jenkins J."/>
            <person name="Shu S."/>
            <person name="Juenger T.E."/>
            <person name="Schmutz J."/>
        </authorList>
    </citation>
    <scope>NUCLEOTIDE SEQUENCE</scope>
    <source>
        <strain evidence="1">AP13</strain>
    </source>
</reference>
<keyword evidence="2" id="KW-1185">Reference proteome</keyword>
<dbReference type="Proteomes" id="UP000823388">
    <property type="component" value="Chromosome 1K"/>
</dbReference>
<proteinExistence type="predicted"/>
<protein>
    <submittedName>
        <fullName evidence="1">Uncharacterized protein</fullName>
    </submittedName>
</protein>
<evidence type="ECO:0000313" key="2">
    <source>
        <dbReference type="Proteomes" id="UP000823388"/>
    </source>
</evidence>
<sequence length="145" mass="16229">MNLANKSESSNLKGNPVAILAPATICHKEFNLALEDKVEVINRASRVHVLLSSPSTSTRKCSTTPTSNRSIQEMQQEHQYGPTILSRQFNPMVVSGVVNRDTMPTSARRATCRLLKPKEQWSEDWTTIVSSMQWKSQLSGQQRST</sequence>
<evidence type="ECO:0000313" key="1">
    <source>
        <dbReference type="EMBL" id="KAG2657868.1"/>
    </source>
</evidence>
<gene>
    <name evidence="1" type="ORF">PVAP13_1KG139020</name>
</gene>